<evidence type="ECO:0000313" key="1">
    <source>
        <dbReference type="EMBL" id="EQD48993.1"/>
    </source>
</evidence>
<reference evidence="1" key="1">
    <citation type="submission" date="2013-08" db="EMBL/GenBank/DDBJ databases">
        <authorList>
            <person name="Mendez C."/>
            <person name="Richter M."/>
            <person name="Ferrer M."/>
            <person name="Sanchez J."/>
        </authorList>
    </citation>
    <scope>NUCLEOTIDE SEQUENCE</scope>
</reference>
<dbReference type="EMBL" id="AUZZ01005597">
    <property type="protein sequence ID" value="EQD48993.1"/>
    <property type="molecule type" value="Genomic_DNA"/>
</dbReference>
<dbReference type="InterPro" id="IPR007355">
    <property type="entry name" value="DUF424"/>
</dbReference>
<name>T0ZWQ4_9ZZZZ</name>
<dbReference type="EMBL" id="AUZY01000636">
    <property type="protein sequence ID" value="EQD78164.1"/>
    <property type="molecule type" value="Genomic_DNA"/>
</dbReference>
<dbReference type="Pfam" id="PF04242">
    <property type="entry name" value="DUF424"/>
    <property type="match status" value="1"/>
</dbReference>
<sequence>MAPDPVEPDLGYVMRVHRVRAEFLVAACDAELLGRDLPVGTAGRTVKVTPEFYGERRVTRDELLWALQRATIANLLGARTLRLAQEGGFVDPTDAGDLGGVPHAEIFAMLG</sequence>
<gene>
    <name evidence="2" type="ORF">B1B_00871</name>
    <name evidence="1" type="ORF">B2A_07790</name>
</gene>
<organism evidence="1">
    <name type="scientific">mine drainage metagenome</name>
    <dbReference type="NCBI Taxonomy" id="410659"/>
    <lineage>
        <taxon>unclassified sequences</taxon>
        <taxon>metagenomes</taxon>
        <taxon>ecological metagenomes</taxon>
    </lineage>
</organism>
<comment type="caution">
    <text evidence="1">The sequence shown here is derived from an EMBL/GenBank/DDBJ whole genome shotgun (WGS) entry which is preliminary data.</text>
</comment>
<dbReference type="Gene3D" id="3.30.1860.10">
    <property type="entry name" value="uncharacterized conserved protein from methanopyrus kandleri domain like"/>
    <property type="match status" value="1"/>
</dbReference>
<dbReference type="AlphaFoldDB" id="T0ZWQ4"/>
<evidence type="ECO:0000313" key="2">
    <source>
        <dbReference type="EMBL" id="EQD78164.1"/>
    </source>
</evidence>
<accession>T0ZWQ4</accession>
<reference evidence="1" key="2">
    <citation type="journal article" date="2014" name="ISME J.">
        <title>Microbial stratification in low pH oxic and suboxic macroscopic growths along an acid mine drainage.</title>
        <authorList>
            <person name="Mendez-Garcia C."/>
            <person name="Mesa V."/>
            <person name="Sprenger R.R."/>
            <person name="Richter M."/>
            <person name="Diez M.S."/>
            <person name="Solano J."/>
            <person name="Bargiela R."/>
            <person name="Golyshina O.V."/>
            <person name="Manteca A."/>
            <person name="Ramos J.L."/>
            <person name="Gallego J.R."/>
            <person name="Llorente I."/>
            <person name="Martins Dos Santos V.A."/>
            <person name="Jensen O.N."/>
            <person name="Pelaez A.I."/>
            <person name="Sanchez J."/>
            <person name="Ferrer M."/>
        </authorList>
    </citation>
    <scope>NUCLEOTIDE SEQUENCE</scope>
</reference>
<proteinExistence type="predicted"/>
<protein>
    <submittedName>
        <fullName evidence="1">Protein containing DUF424</fullName>
    </submittedName>
</protein>